<keyword evidence="2" id="KW-0479">Metal-binding</keyword>
<dbReference type="InterPro" id="IPR006058">
    <property type="entry name" value="2Fe2S_fd_BS"/>
</dbReference>
<dbReference type="SUPFAM" id="SSF54292">
    <property type="entry name" value="2Fe-2S ferredoxin-like"/>
    <property type="match status" value="1"/>
</dbReference>
<dbReference type="EMBL" id="SJPO01000006">
    <property type="protein sequence ID" value="TWT76106.1"/>
    <property type="molecule type" value="Genomic_DNA"/>
</dbReference>
<dbReference type="InterPro" id="IPR016208">
    <property type="entry name" value="Ald_Oxase/xanthine_DH-like"/>
</dbReference>
<dbReference type="InterPro" id="IPR036318">
    <property type="entry name" value="FAD-bd_PCMH-like_sf"/>
</dbReference>
<dbReference type="InterPro" id="IPR036884">
    <property type="entry name" value="2Fe-2S-bd_dom_sf"/>
</dbReference>
<keyword evidence="3" id="KW-0274">FAD</keyword>
<sequence>MRDHLVFYLNGARQEVRGPAVGMTVTDYLRYGVACRTKPLTGTKVACAEGDCGACTVLVGRPSADGARLIYNTIDACIAFVYQLDHASVVTVEGIADADKLSTVQQAMVDCHGSQCGFCTPGFVMALHGLQAERPGQELSDEELRIGLSGNLCRCTGYTQILEAAHAVDAKQCATGDSRYQVPAMLEDLVERSSESARVNPAPAAGRNGAPATHVEAVIPATLADLLAARAENPDAKLVAGATDLGVQHNHGRFTPESVIVASRVAELMRVEKKPGQLTIGAAVTWDRVEQAVVEVLPEFAHILSRFGSPQVRHAGTMGGNLANASPIADSIPLLYAAGATLQLASLGSGKKVGTRSVEIQDFYLGYKQLDLRPDEIIESINLPLPAEGTAVKLYKVSKRRDMDISTVTAAFWMAWGSGQVKSARVALGGVGPTVVRAPAAEAALTGATWSLETCRRAGRAARGEVHPISDVRGAADYRLQLVENLFAKCFHDLSADLPASELA</sequence>
<dbReference type="EC" id="1.3.7.9" evidence="7"/>
<protein>
    <submittedName>
        <fullName evidence="7">4-hydroxybenzoyl-CoA reductase subunit gamma</fullName>
        <ecNumber evidence="7">1.3.7.9</ecNumber>
    </submittedName>
</protein>
<dbReference type="Pfam" id="PF00941">
    <property type="entry name" value="FAD_binding_5"/>
    <property type="match status" value="1"/>
</dbReference>
<dbReference type="GO" id="GO:0071949">
    <property type="term" value="F:FAD binding"/>
    <property type="evidence" value="ECO:0007669"/>
    <property type="project" value="InterPro"/>
</dbReference>
<dbReference type="SUPFAM" id="SSF47741">
    <property type="entry name" value="CO dehydrogenase ISP C-domain like"/>
    <property type="match status" value="1"/>
</dbReference>
<evidence type="ECO:0000259" key="6">
    <source>
        <dbReference type="PROSITE" id="PS51387"/>
    </source>
</evidence>
<dbReference type="InterPro" id="IPR005107">
    <property type="entry name" value="CO_DH_flav_C"/>
</dbReference>
<evidence type="ECO:0000256" key="5">
    <source>
        <dbReference type="ARBA" id="ARBA00023004"/>
    </source>
</evidence>
<organism evidence="7 8">
    <name type="scientific">Posidoniimonas polymericola</name>
    <dbReference type="NCBI Taxonomy" id="2528002"/>
    <lineage>
        <taxon>Bacteria</taxon>
        <taxon>Pseudomonadati</taxon>
        <taxon>Planctomycetota</taxon>
        <taxon>Planctomycetia</taxon>
        <taxon>Pirellulales</taxon>
        <taxon>Lacipirellulaceae</taxon>
        <taxon>Posidoniimonas</taxon>
    </lineage>
</organism>
<dbReference type="Gene3D" id="3.30.43.10">
    <property type="entry name" value="Uridine Diphospho-n-acetylenolpyruvylglucosamine Reductase, domain 2"/>
    <property type="match status" value="1"/>
</dbReference>
<dbReference type="GO" id="GO:0004854">
    <property type="term" value="F:xanthine dehydrogenase activity"/>
    <property type="evidence" value="ECO:0007669"/>
    <property type="project" value="InterPro"/>
</dbReference>
<dbReference type="RefSeq" id="WP_146588073.1">
    <property type="nucleotide sequence ID" value="NZ_SJPO01000006.1"/>
</dbReference>
<evidence type="ECO:0000256" key="2">
    <source>
        <dbReference type="ARBA" id="ARBA00022723"/>
    </source>
</evidence>
<gene>
    <name evidence="7" type="primary">hcrC</name>
    <name evidence="7" type="ORF">Pla123a_28950</name>
</gene>
<dbReference type="InterPro" id="IPR016167">
    <property type="entry name" value="FAD-bd_PCMH_sub1"/>
</dbReference>
<dbReference type="SUPFAM" id="SSF56176">
    <property type="entry name" value="FAD-binding/transporter-associated domain-like"/>
    <property type="match status" value="1"/>
</dbReference>
<dbReference type="Gene3D" id="3.10.20.30">
    <property type="match status" value="1"/>
</dbReference>
<evidence type="ECO:0000313" key="8">
    <source>
        <dbReference type="Proteomes" id="UP000318478"/>
    </source>
</evidence>
<dbReference type="InterPro" id="IPR016169">
    <property type="entry name" value="FAD-bd_PCMH_sub2"/>
</dbReference>
<dbReference type="Gene3D" id="3.30.390.50">
    <property type="entry name" value="CO dehydrogenase flavoprotein, C-terminal domain"/>
    <property type="match status" value="1"/>
</dbReference>
<accession>A0A5C5YML1</accession>
<keyword evidence="8" id="KW-1185">Reference proteome</keyword>
<evidence type="ECO:0000256" key="4">
    <source>
        <dbReference type="ARBA" id="ARBA00023002"/>
    </source>
</evidence>
<dbReference type="InterPro" id="IPR036010">
    <property type="entry name" value="2Fe-2S_ferredoxin-like_sf"/>
</dbReference>
<evidence type="ECO:0000256" key="3">
    <source>
        <dbReference type="ARBA" id="ARBA00022827"/>
    </source>
</evidence>
<dbReference type="OrthoDB" id="9796880at2"/>
<dbReference type="PIRSF" id="PIRSF036557">
    <property type="entry name" value="XdhA_RC"/>
    <property type="match status" value="1"/>
</dbReference>
<dbReference type="CDD" id="cd00207">
    <property type="entry name" value="fer2"/>
    <property type="match status" value="1"/>
</dbReference>
<dbReference type="GO" id="GO:0005506">
    <property type="term" value="F:iron ion binding"/>
    <property type="evidence" value="ECO:0007669"/>
    <property type="project" value="InterPro"/>
</dbReference>
<dbReference type="InterPro" id="IPR012675">
    <property type="entry name" value="Beta-grasp_dom_sf"/>
</dbReference>
<dbReference type="SUPFAM" id="SSF55447">
    <property type="entry name" value="CO dehydrogenase flavoprotein C-terminal domain-like"/>
    <property type="match status" value="1"/>
</dbReference>
<dbReference type="InterPro" id="IPR001041">
    <property type="entry name" value="2Fe-2S_ferredoxin-type"/>
</dbReference>
<dbReference type="AlphaFoldDB" id="A0A5C5YML1"/>
<keyword evidence="4 7" id="KW-0560">Oxidoreductase</keyword>
<dbReference type="Pfam" id="PF01799">
    <property type="entry name" value="Fer2_2"/>
    <property type="match status" value="1"/>
</dbReference>
<name>A0A5C5YML1_9BACT</name>
<dbReference type="InterPro" id="IPR016166">
    <property type="entry name" value="FAD-bd_PCMH"/>
</dbReference>
<dbReference type="InterPro" id="IPR002888">
    <property type="entry name" value="2Fe-2S-bd"/>
</dbReference>
<evidence type="ECO:0000256" key="1">
    <source>
        <dbReference type="ARBA" id="ARBA00022630"/>
    </source>
</evidence>
<dbReference type="InterPro" id="IPR002346">
    <property type="entry name" value="Mopterin_DH_FAD-bd"/>
</dbReference>
<comment type="caution">
    <text evidence="7">The sequence shown here is derived from an EMBL/GenBank/DDBJ whole genome shotgun (WGS) entry which is preliminary data.</text>
</comment>
<reference evidence="7 8" key="1">
    <citation type="submission" date="2019-02" db="EMBL/GenBank/DDBJ databases">
        <title>Deep-cultivation of Planctomycetes and their phenomic and genomic characterization uncovers novel biology.</title>
        <authorList>
            <person name="Wiegand S."/>
            <person name="Jogler M."/>
            <person name="Boedeker C."/>
            <person name="Pinto D."/>
            <person name="Vollmers J."/>
            <person name="Rivas-Marin E."/>
            <person name="Kohn T."/>
            <person name="Peeters S.H."/>
            <person name="Heuer A."/>
            <person name="Rast P."/>
            <person name="Oberbeckmann S."/>
            <person name="Bunk B."/>
            <person name="Jeske O."/>
            <person name="Meyerdierks A."/>
            <person name="Storesund J.E."/>
            <person name="Kallscheuer N."/>
            <person name="Luecker S."/>
            <person name="Lage O.M."/>
            <person name="Pohl T."/>
            <person name="Merkel B.J."/>
            <person name="Hornburger P."/>
            <person name="Mueller R.-W."/>
            <person name="Bruemmer F."/>
            <person name="Labrenz M."/>
            <person name="Spormann A.M."/>
            <person name="Op Den Camp H."/>
            <person name="Overmann J."/>
            <person name="Amann R."/>
            <person name="Jetten M.S.M."/>
            <person name="Mascher T."/>
            <person name="Medema M.H."/>
            <person name="Devos D.P."/>
            <person name="Kaster A.-K."/>
            <person name="Ovreas L."/>
            <person name="Rohde M."/>
            <person name="Galperin M.Y."/>
            <person name="Jogler C."/>
        </authorList>
    </citation>
    <scope>NUCLEOTIDE SEQUENCE [LARGE SCALE GENOMIC DNA]</scope>
    <source>
        <strain evidence="7 8">Pla123a</strain>
    </source>
</reference>
<feature type="domain" description="FAD-binding PCMH-type" evidence="6">
    <location>
        <begin position="207"/>
        <end position="388"/>
    </location>
</feature>
<dbReference type="Gene3D" id="1.10.150.120">
    <property type="entry name" value="[2Fe-2S]-binding domain"/>
    <property type="match status" value="1"/>
</dbReference>
<dbReference type="PROSITE" id="PS51387">
    <property type="entry name" value="FAD_PCMH"/>
    <property type="match status" value="1"/>
</dbReference>
<dbReference type="Pfam" id="PF03450">
    <property type="entry name" value="CO_deh_flav_C"/>
    <property type="match status" value="1"/>
</dbReference>
<dbReference type="PROSITE" id="PS00197">
    <property type="entry name" value="2FE2S_FER_1"/>
    <property type="match status" value="1"/>
</dbReference>
<dbReference type="Gene3D" id="3.30.465.10">
    <property type="match status" value="1"/>
</dbReference>
<dbReference type="NCBIfam" id="TIGR02963">
    <property type="entry name" value="xanthine_xdhA"/>
    <property type="match status" value="1"/>
</dbReference>
<dbReference type="GO" id="GO:0051537">
    <property type="term" value="F:2 iron, 2 sulfur cluster binding"/>
    <property type="evidence" value="ECO:0007669"/>
    <property type="project" value="InterPro"/>
</dbReference>
<dbReference type="InterPro" id="IPR012175">
    <property type="entry name" value="Xanth_DH_ssu_bac"/>
</dbReference>
<dbReference type="PANTHER" id="PTHR45444">
    <property type="entry name" value="XANTHINE DEHYDROGENASE"/>
    <property type="match status" value="1"/>
</dbReference>
<evidence type="ECO:0000313" key="7">
    <source>
        <dbReference type="EMBL" id="TWT76106.1"/>
    </source>
</evidence>
<dbReference type="SMART" id="SM01092">
    <property type="entry name" value="CO_deh_flav_C"/>
    <property type="match status" value="1"/>
</dbReference>
<dbReference type="InterPro" id="IPR036683">
    <property type="entry name" value="CO_DH_flav_C_dom_sf"/>
</dbReference>
<keyword evidence="5" id="KW-0408">Iron</keyword>
<dbReference type="PANTHER" id="PTHR45444:SF3">
    <property type="entry name" value="XANTHINE DEHYDROGENASE"/>
    <property type="match status" value="1"/>
</dbReference>
<keyword evidence="1" id="KW-0285">Flavoprotein</keyword>
<dbReference type="Proteomes" id="UP000318478">
    <property type="component" value="Unassembled WGS sequence"/>
</dbReference>
<dbReference type="InterPro" id="IPR014307">
    <property type="entry name" value="Xanthine_DH_ssu"/>
</dbReference>
<proteinExistence type="predicted"/>